<dbReference type="FunFam" id="2.60.40.10:FF:001690">
    <property type="entry name" value="Immunoglobulin heavy constant epsilon"/>
    <property type="match status" value="1"/>
</dbReference>
<keyword evidence="3" id="KW-1003">Cell membrane</keyword>
<evidence type="ECO:0000256" key="7">
    <source>
        <dbReference type="ARBA" id="ARBA00023319"/>
    </source>
</evidence>
<dbReference type="GO" id="GO:0005886">
    <property type="term" value="C:plasma membrane"/>
    <property type="evidence" value="ECO:0007669"/>
    <property type="project" value="UniProtKB-SubCell"/>
</dbReference>
<feature type="domain" description="Ig-like" evidence="9">
    <location>
        <begin position="192"/>
        <end position="269"/>
    </location>
</feature>
<protein>
    <recommendedName>
        <fullName evidence="9">Ig-like domain-containing protein</fullName>
    </recommendedName>
</protein>
<evidence type="ECO:0000313" key="10">
    <source>
        <dbReference type="EMBL" id="ETE58662.1"/>
    </source>
</evidence>
<reference evidence="10 11" key="1">
    <citation type="journal article" date="2013" name="Proc. Natl. Acad. Sci. U.S.A.">
        <title>The king cobra genome reveals dynamic gene evolution and adaptation in the snake venom system.</title>
        <authorList>
            <person name="Vonk F.J."/>
            <person name="Casewell N.R."/>
            <person name="Henkel C.V."/>
            <person name="Heimberg A.M."/>
            <person name="Jansen H.J."/>
            <person name="McCleary R.J."/>
            <person name="Kerkkamp H.M."/>
            <person name="Vos R.A."/>
            <person name="Guerreiro I."/>
            <person name="Calvete J.J."/>
            <person name="Wuster W."/>
            <person name="Woods A.E."/>
            <person name="Logan J.M."/>
            <person name="Harrison R.A."/>
            <person name="Castoe T.A."/>
            <person name="de Koning A.P."/>
            <person name="Pollock D.D."/>
            <person name="Yandell M."/>
            <person name="Calderon D."/>
            <person name="Renjifo C."/>
            <person name="Currier R.B."/>
            <person name="Salgado D."/>
            <person name="Pla D."/>
            <person name="Sanz L."/>
            <person name="Hyder A.S."/>
            <person name="Ribeiro J.M."/>
            <person name="Arntzen J.W."/>
            <person name="van den Thillart G.E."/>
            <person name="Boetzer M."/>
            <person name="Pirovano W."/>
            <person name="Dirks R.P."/>
            <person name="Spaink H.P."/>
            <person name="Duboule D."/>
            <person name="McGlinn E."/>
            <person name="Kini R.M."/>
            <person name="Richardson M.K."/>
        </authorList>
    </citation>
    <scope>NUCLEOTIDE SEQUENCE</scope>
    <source>
        <tissue evidence="10">Blood</tissue>
    </source>
</reference>
<comment type="caution">
    <text evidence="10">The sequence shown here is derived from an EMBL/GenBank/DDBJ whole genome shotgun (WGS) entry which is preliminary data.</text>
</comment>
<evidence type="ECO:0000256" key="1">
    <source>
        <dbReference type="ARBA" id="ARBA00004236"/>
    </source>
</evidence>
<dbReference type="SUPFAM" id="SSF48726">
    <property type="entry name" value="Immunoglobulin"/>
    <property type="match status" value="4"/>
</dbReference>
<dbReference type="FunFam" id="2.60.40.10:FF:000463">
    <property type="entry name" value="Immunoglobulin heavy constant gamma 1"/>
    <property type="match status" value="1"/>
</dbReference>
<feature type="non-terminal residue" evidence="10">
    <location>
        <position position="1"/>
    </location>
</feature>
<evidence type="ECO:0000256" key="2">
    <source>
        <dbReference type="ARBA" id="ARBA00004613"/>
    </source>
</evidence>
<feature type="non-terminal residue" evidence="10">
    <location>
        <position position="450"/>
    </location>
</feature>
<keyword evidence="5 8" id="KW-0472">Membrane</keyword>
<comment type="subcellular location">
    <subcellularLocation>
        <location evidence="1">Cell membrane</location>
    </subcellularLocation>
    <subcellularLocation>
        <location evidence="2">Secreted</location>
    </subcellularLocation>
</comment>
<sequence>EIHHFPPVRHASGQYTHTSLLTIPISQWESEAFYCNVEHAATNTRINKSIERCETHEPVAPEVHLLHSSCNPKGSDGNIALVCFIESFYPKEISVDWLIGSRSGLLAPYTEPPRRDANKYTFSTNSVVNITQADWLDGNTYYCQVTHAASQTRTKSRARKCEDATSHFSSGVATYLLPPRPKDLYININAKIVCMVVNLQQEEGLKISWSREKEVAMHAELVAVTEENNGTFTAVSHLPVSAHDWESGETFTCSVEYPGLPGPIVKTISKRREKSKAPTIHIYPPIPSNSFIITCLVKDFLPCDMDIQWLKNGNAIPEEDYVNTPAVKEKTDNTHFMYSKLTISKLSWNQGDLFSCMVVHEALEMKFTQKSIEKTSETTVSIENNYSTKKEEEMKQLWMTIVMFYILFLLSVCYGAIITLFKVRKMLRKALAFILATGWKEVDINICEEK</sequence>
<proteinExistence type="predicted"/>
<feature type="domain" description="Ig-like" evidence="9">
    <location>
        <begin position="61"/>
        <end position="156"/>
    </location>
</feature>
<evidence type="ECO:0000313" key="11">
    <source>
        <dbReference type="Proteomes" id="UP000018936"/>
    </source>
</evidence>
<dbReference type="EMBL" id="AZIM01006452">
    <property type="protein sequence ID" value="ETE58662.1"/>
    <property type="molecule type" value="Genomic_DNA"/>
</dbReference>
<keyword evidence="8" id="KW-1133">Transmembrane helix</keyword>
<feature type="transmembrane region" description="Helical" evidence="8">
    <location>
        <begin position="397"/>
        <end position="421"/>
    </location>
</feature>
<keyword evidence="7" id="KW-0393">Immunoglobulin domain</keyword>
<dbReference type="InterPro" id="IPR003597">
    <property type="entry name" value="Ig_C1-set"/>
</dbReference>
<keyword evidence="11" id="KW-1185">Reference proteome</keyword>
<dbReference type="PANTHER" id="PTHR23411">
    <property type="entry name" value="TAPASIN"/>
    <property type="match status" value="1"/>
</dbReference>
<evidence type="ECO:0000256" key="5">
    <source>
        <dbReference type="ARBA" id="ARBA00023136"/>
    </source>
</evidence>
<evidence type="ECO:0000256" key="8">
    <source>
        <dbReference type="SAM" id="Phobius"/>
    </source>
</evidence>
<dbReference type="InterPro" id="IPR050380">
    <property type="entry name" value="Immune_Resp_Modulators"/>
</dbReference>
<dbReference type="AlphaFoldDB" id="V8NAS3"/>
<keyword evidence="6" id="KW-1015">Disulfide bond</keyword>
<evidence type="ECO:0000259" key="9">
    <source>
        <dbReference type="PROSITE" id="PS50835"/>
    </source>
</evidence>
<dbReference type="Gene3D" id="2.60.40.10">
    <property type="entry name" value="Immunoglobulins"/>
    <property type="match status" value="4"/>
</dbReference>
<dbReference type="GO" id="GO:1903131">
    <property type="term" value="P:mononuclear cell differentiation"/>
    <property type="evidence" value="ECO:0007669"/>
    <property type="project" value="UniProtKB-ARBA"/>
</dbReference>
<evidence type="ECO:0000256" key="4">
    <source>
        <dbReference type="ARBA" id="ARBA00022525"/>
    </source>
</evidence>
<dbReference type="InterPro" id="IPR013783">
    <property type="entry name" value="Ig-like_fold"/>
</dbReference>
<accession>V8NAS3</accession>
<dbReference type="FunFam" id="2.60.40.10:FF:000998">
    <property type="entry name" value="Immunoglobulin heavy constant epsilon"/>
    <property type="match status" value="1"/>
</dbReference>
<dbReference type="Pfam" id="PF07654">
    <property type="entry name" value="C1-set"/>
    <property type="match status" value="3"/>
</dbReference>
<dbReference type="Proteomes" id="UP000018936">
    <property type="component" value="Unassembled WGS sequence"/>
</dbReference>
<dbReference type="InterPro" id="IPR036179">
    <property type="entry name" value="Ig-like_dom_sf"/>
</dbReference>
<keyword evidence="8" id="KW-0812">Transmembrane</keyword>
<organism evidence="10 11">
    <name type="scientific">Ophiophagus hannah</name>
    <name type="common">King cobra</name>
    <name type="synonym">Naja hannah</name>
    <dbReference type="NCBI Taxonomy" id="8665"/>
    <lineage>
        <taxon>Eukaryota</taxon>
        <taxon>Metazoa</taxon>
        <taxon>Chordata</taxon>
        <taxon>Craniata</taxon>
        <taxon>Vertebrata</taxon>
        <taxon>Euteleostomi</taxon>
        <taxon>Lepidosauria</taxon>
        <taxon>Squamata</taxon>
        <taxon>Bifurcata</taxon>
        <taxon>Unidentata</taxon>
        <taxon>Episquamata</taxon>
        <taxon>Toxicofera</taxon>
        <taxon>Serpentes</taxon>
        <taxon>Colubroidea</taxon>
        <taxon>Elapidae</taxon>
        <taxon>Elapinae</taxon>
        <taxon>Ophiophagus</taxon>
    </lineage>
</organism>
<dbReference type="GO" id="GO:0042113">
    <property type="term" value="P:B cell activation"/>
    <property type="evidence" value="ECO:0007669"/>
    <property type="project" value="UniProtKB-ARBA"/>
</dbReference>
<dbReference type="SMART" id="SM00407">
    <property type="entry name" value="IGc1"/>
    <property type="match status" value="3"/>
</dbReference>
<dbReference type="InterPro" id="IPR007110">
    <property type="entry name" value="Ig-like_dom"/>
</dbReference>
<name>V8NAS3_OPHHA</name>
<keyword evidence="4" id="KW-0964">Secreted</keyword>
<dbReference type="OrthoDB" id="8694217at2759"/>
<dbReference type="PROSITE" id="PS50835">
    <property type="entry name" value="IG_LIKE"/>
    <property type="match status" value="3"/>
</dbReference>
<gene>
    <name evidence="10" type="ORF">L345_15616</name>
</gene>
<dbReference type="PROSITE" id="PS00290">
    <property type="entry name" value="IG_MHC"/>
    <property type="match status" value="3"/>
</dbReference>
<feature type="domain" description="Ig-like" evidence="9">
    <location>
        <begin position="278"/>
        <end position="373"/>
    </location>
</feature>
<evidence type="ECO:0000256" key="3">
    <source>
        <dbReference type="ARBA" id="ARBA00022475"/>
    </source>
</evidence>
<dbReference type="InterPro" id="IPR003006">
    <property type="entry name" value="Ig/MHC_CS"/>
</dbReference>
<dbReference type="CDD" id="cd05768">
    <property type="entry name" value="IgC1_CH3_IgAGD_CH4_IgAEM"/>
    <property type="match status" value="1"/>
</dbReference>
<evidence type="ECO:0000256" key="6">
    <source>
        <dbReference type="ARBA" id="ARBA00023157"/>
    </source>
</evidence>
<dbReference type="GO" id="GO:0005576">
    <property type="term" value="C:extracellular region"/>
    <property type="evidence" value="ECO:0007669"/>
    <property type="project" value="UniProtKB-SubCell"/>
</dbReference>